<dbReference type="PANTHER" id="PTHR30466:SF1">
    <property type="entry name" value="FMN REDUCTASE (NADH) RUTF"/>
    <property type="match status" value="1"/>
</dbReference>
<gene>
    <name evidence="3" type="ORF">RM574_02185</name>
</gene>
<name>A0ABD5E0V7_9ACTN</name>
<dbReference type="EC" id="1.-.-.-" evidence="3"/>
<dbReference type="InterPro" id="IPR050268">
    <property type="entry name" value="NADH-dep_flavin_reductase"/>
</dbReference>
<evidence type="ECO:0000313" key="4">
    <source>
        <dbReference type="Proteomes" id="UP001183607"/>
    </source>
</evidence>
<dbReference type="Gene3D" id="2.30.110.10">
    <property type="entry name" value="Electron Transport, Fmn-binding Protein, Chain A"/>
    <property type="match status" value="1"/>
</dbReference>
<dbReference type="InterPro" id="IPR002563">
    <property type="entry name" value="Flavin_Rdtase-like_dom"/>
</dbReference>
<evidence type="ECO:0000256" key="1">
    <source>
        <dbReference type="ARBA" id="ARBA00023002"/>
    </source>
</evidence>
<organism evidence="3 4">
    <name type="scientific">Streptomyces evansiae</name>
    <dbReference type="NCBI Taxonomy" id="3075535"/>
    <lineage>
        <taxon>Bacteria</taxon>
        <taxon>Bacillati</taxon>
        <taxon>Actinomycetota</taxon>
        <taxon>Actinomycetes</taxon>
        <taxon>Kitasatosporales</taxon>
        <taxon>Streptomycetaceae</taxon>
        <taxon>Streptomyces</taxon>
    </lineage>
</organism>
<dbReference type="Proteomes" id="UP001183607">
    <property type="component" value="Unassembled WGS sequence"/>
</dbReference>
<dbReference type="Pfam" id="PF01613">
    <property type="entry name" value="Flavin_Reduct"/>
    <property type="match status" value="1"/>
</dbReference>
<sequence length="179" mass="18814">MTGTRPPTAVDPPAGPDGRRELRRVLGSFATGVTLVTTGRENPRGMTANSFASVSLEPALVLICVLRSAALHDTLLAEKAFAVSVLSAEQEPTARRFADRRRPRGAREFEGVDVEPGRHTGAPILKGALAWLECGLTAVHDGGDHSILLGSVLDAGRGGDDPALLFHGGAFHHLSPTKV</sequence>
<dbReference type="RefSeq" id="WP_043255851.1">
    <property type="nucleotide sequence ID" value="NZ_JAVRER010000002.1"/>
</dbReference>
<dbReference type="GO" id="GO:0016646">
    <property type="term" value="F:oxidoreductase activity, acting on the CH-NH group of donors, NAD or NADP as acceptor"/>
    <property type="evidence" value="ECO:0007669"/>
    <property type="project" value="UniProtKB-ARBA"/>
</dbReference>
<dbReference type="AlphaFoldDB" id="A0ABD5E0V7"/>
<comment type="caution">
    <text evidence="3">The sequence shown here is derived from an EMBL/GenBank/DDBJ whole genome shotgun (WGS) entry which is preliminary data.</text>
</comment>
<keyword evidence="1 3" id="KW-0560">Oxidoreductase</keyword>
<reference evidence="4" key="1">
    <citation type="submission" date="2023-07" db="EMBL/GenBank/DDBJ databases">
        <title>30 novel species of actinomycetes from the DSMZ collection.</title>
        <authorList>
            <person name="Nouioui I."/>
        </authorList>
    </citation>
    <scope>NUCLEOTIDE SEQUENCE [LARGE SCALE GENOMIC DNA]</scope>
    <source>
        <strain evidence="4">DSM 41982</strain>
    </source>
</reference>
<protein>
    <submittedName>
        <fullName evidence="3">Flavin reductase family protein</fullName>
        <ecNumber evidence="3">1.-.-.-</ecNumber>
    </submittedName>
</protein>
<feature type="domain" description="Flavin reductase like" evidence="2">
    <location>
        <begin position="26"/>
        <end position="173"/>
    </location>
</feature>
<proteinExistence type="predicted"/>
<dbReference type="SMART" id="SM00903">
    <property type="entry name" value="Flavin_Reduct"/>
    <property type="match status" value="1"/>
</dbReference>
<evidence type="ECO:0000313" key="3">
    <source>
        <dbReference type="EMBL" id="MDT0414287.1"/>
    </source>
</evidence>
<evidence type="ECO:0000259" key="2">
    <source>
        <dbReference type="SMART" id="SM00903"/>
    </source>
</evidence>
<dbReference type="PANTHER" id="PTHR30466">
    <property type="entry name" value="FLAVIN REDUCTASE"/>
    <property type="match status" value="1"/>
</dbReference>
<dbReference type="InterPro" id="IPR012349">
    <property type="entry name" value="Split_barrel_FMN-bd"/>
</dbReference>
<dbReference type="EMBL" id="JAVRER010000002">
    <property type="protein sequence ID" value="MDT0414287.1"/>
    <property type="molecule type" value="Genomic_DNA"/>
</dbReference>
<dbReference type="SUPFAM" id="SSF50475">
    <property type="entry name" value="FMN-binding split barrel"/>
    <property type="match status" value="1"/>
</dbReference>
<accession>A0ABD5E0V7</accession>